<dbReference type="EMBL" id="CAJPEV010005854">
    <property type="protein sequence ID" value="CAG0903597.1"/>
    <property type="molecule type" value="Genomic_DNA"/>
</dbReference>
<evidence type="ECO:0000256" key="2">
    <source>
        <dbReference type="ARBA" id="ARBA00008585"/>
    </source>
</evidence>
<dbReference type="Gene3D" id="1.25.40.10">
    <property type="entry name" value="Tetratricopeptide repeat domain"/>
    <property type="match status" value="2"/>
</dbReference>
<evidence type="ECO:0000313" key="13">
    <source>
        <dbReference type="Proteomes" id="UP000677054"/>
    </source>
</evidence>
<evidence type="ECO:0000256" key="11">
    <source>
        <dbReference type="ARBA" id="ARBA00030523"/>
    </source>
</evidence>
<dbReference type="InterPro" id="IPR011990">
    <property type="entry name" value="TPR-like_helical_dom_sf"/>
</dbReference>
<sequence>MASSTDAWYLALLGLAENFRTSTPPNIRLCIQCLQAVFTFKPPPKVEARTYLQLGNILLTHTKNIQIARQNLEQAWTLSQSLAGFDDVKFEAASLLAGLYEQQGQIDYAKPILRKAIEISQQAIYWHCRLLFQLAQIHMKERDYQSALGLLEVGVEYANFSGAGYTRILFMLSKAMLLIIERRPDEEVRGLLGQAGVLVENWSGNAPQKEYLRVFYLILQVCHYLLRGHVKSLKPYLKQLHQSIQTMSQPEWLADEAELLGSNAGDNFMWLPRDHLCVLVYLVTVAHHMQAGYMDKAQKYAEKGLMQVEKLKILDTRPILTTFHVMLLEHLVMCRLVMGHKALAIQETHTMAQQLLSHPAIANNHMPQLHTILGLYAMGMNCMEDAEAQFVIALRTSRNQELWTFVNLNLGIVYLRGKREHEFLALQSRIDPEQLPSMSDSLRAAAYYVQGLRAFFANHHQEAKRFLRETLKMANTEDFNRLMSISLVLLGHIFLAQGNSQESLNMVTPAMHLASKIPDDHVQLWASAILKDLYTVCQNPNRAMEASQMMSSFSSKLLQDHIDASKLPEHSLIKWTDGPFPLSSVAHVPPPSNPLI</sequence>
<accession>A0A7R9FSP8</accession>
<evidence type="ECO:0000256" key="9">
    <source>
        <dbReference type="ARBA" id="ARBA00023306"/>
    </source>
</evidence>
<gene>
    <name evidence="12" type="ORF">DSTB1V02_LOCUS13195</name>
</gene>
<comment type="subcellular location">
    <subcellularLocation>
        <location evidence="1">Nucleus</location>
        <location evidence="1">Nucleoplasm</location>
    </subcellularLocation>
</comment>
<evidence type="ECO:0000313" key="12">
    <source>
        <dbReference type="EMBL" id="CAD7253445.1"/>
    </source>
</evidence>
<dbReference type="Proteomes" id="UP000677054">
    <property type="component" value="Unassembled WGS sequence"/>
</dbReference>
<dbReference type="GO" id="GO:0005654">
    <property type="term" value="C:nucleoplasm"/>
    <property type="evidence" value="ECO:0007669"/>
    <property type="project" value="UniProtKB-SubCell"/>
</dbReference>
<organism evidence="12">
    <name type="scientific">Darwinula stevensoni</name>
    <dbReference type="NCBI Taxonomy" id="69355"/>
    <lineage>
        <taxon>Eukaryota</taxon>
        <taxon>Metazoa</taxon>
        <taxon>Ecdysozoa</taxon>
        <taxon>Arthropoda</taxon>
        <taxon>Crustacea</taxon>
        <taxon>Oligostraca</taxon>
        <taxon>Ostracoda</taxon>
        <taxon>Podocopa</taxon>
        <taxon>Podocopida</taxon>
        <taxon>Darwinulocopina</taxon>
        <taxon>Darwinuloidea</taxon>
        <taxon>Darwinulidae</taxon>
        <taxon>Darwinula</taxon>
    </lineage>
</organism>
<comment type="function">
    <text evidence="10">Required for association of the cohesin complex with chromatin during interphase. Plays a role in sister chromatid cohesion and normal progression through prometaphase.</text>
</comment>
<dbReference type="Pfam" id="PF10345">
    <property type="entry name" value="Cohesin_load"/>
    <property type="match status" value="1"/>
</dbReference>
<evidence type="ECO:0000256" key="7">
    <source>
        <dbReference type="ARBA" id="ARBA00022829"/>
    </source>
</evidence>
<keyword evidence="9" id="KW-0131">Cell cycle</keyword>
<keyword evidence="6" id="KW-0802">TPR repeat</keyword>
<evidence type="ECO:0000256" key="1">
    <source>
        <dbReference type="ARBA" id="ARBA00004642"/>
    </source>
</evidence>
<reference evidence="12" key="1">
    <citation type="submission" date="2020-11" db="EMBL/GenBank/DDBJ databases">
        <authorList>
            <person name="Tran Van P."/>
        </authorList>
    </citation>
    <scope>NUCLEOTIDE SEQUENCE</scope>
</reference>
<dbReference type="GO" id="GO:0007064">
    <property type="term" value="P:mitotic sister chromatid cohesion"/>
    <property type="evidence" value="ECO:0007669"/>
    <property type="project" value="InterPro"/>
</dbReference>
<dbReference type="InterPro" id="IPR019440">
    <property type="entry name" value="MAU2"/>
</dbReference>
<keyword evidence="7" id="KW-0159">Chromosome partition</keyword>
<dbReference type="PANTHER" id="PTHR21394">
    <property type="entry name" value="MAU2 CHROMATID COHESION FACTOR HOMOLOG"/>
    <property type="match status" value="1"/>
</dbReference>
<dbReference type="InterPro" id="IPR019734">
    <property type="entry name" value="TPR_rpt"/>
</dbReference>
<protein>
    <recommendedName>
        <fullName evidence="3">MAU2 chromatid cohesion factor homolog</fullName>
    </recommendedName>
    <alternativeName>
        <fullName evidence="11">Cohesin loading complex subunit SCC4 homolog</fullName>
    </alternativeName>
</protein>
<name>A0A7R9FSP8_9CRUS</name>
<dbReference type="SMART" id="SM00028">
    <property type="entry name" value="TPR"/>
    <property type="match status" value="5"/>
</dbReference>
<evidence type="ECO:0000256" key="10">
    <source>
        <dbReference type="ARBA" id="ARBA00025632"/>
    </source>
</evidence>
<keyword evidence="4" id="KW-0132">Cell division</keyword>
<evidence type="ECO:0000256" key="6">
    <source>
        <dbReference type="ARBA" id="ARBA00022803"/>
    </source>
</evidence>
<evidence type="ECO:0000256" key="3">
    <source>
        <dbReference type="ARBA" id="ARBA00017198"/>
    </source>
</evidence>
<dbReference type="GO" id="GO:0051301">
    <property type="term" value="P:cell division"/>
    <property type="evidence" value="ECO:0007669"/>
    <property type="project" value="UniProtKB-KW"/>
</dbReference>
<keyword evidence="13" id="KW-1185">Reference proteome</keyword>
<dbReference type="SUPFAM" id="SSF48452">
    <property type="entry name" value="TPR-like"/>
    <property type="match status" value="2"/>
</dbReference>
<evidence type="ECO:0000256" key="5">
    <source>
        <dbReference type="ARBA" id="ARBA00022776"/>
    </source>
</evidence>
<proteinExistence type="inferred from homology"/>
<dbReference type="GO" id="GO:0007059">
    <property type="term" value="P:chromosome segregation"/>
    <property type="evidence" value="ECO:0007669"/>
    <property type="project" value="UniProtKB-KW"/>
</dbReference>
<evidence type="ECO:0000256" key="8">
    <source>
        <dbReference type="ARBA" id="ARBA00023242"/>
    </source>
</evidence>
<keyword evidence="5" id="KW-0498">Mitosis</keyword>
<evidence type="ECO:0000256" key="4">
    <source>
        <dbReference type="ARBA" id="ARBA00022618"/>
    </source>
</evidence>
<dbReference type="AlphaFoldDB" id="A0A7R9FSP8"/>
<keyword evidence="8" id="KW-0539">Nucleus</keyword>
<dbReference type="EMBL" id="LR905371">
    <property type="protein sequence ID" value="CAD7253445.1"/>
    <property type="molecule type" value="Genomic_DNA"/>
</dbReference>
<dbReference type="OrthoDB" id="5565328at2759"/>
<comment type="similarity">
    <text evidence="2">Belongs to the SCC4/mau-2 family.</text>
</comment>